<dbReference type="Pfam" id="PF09991">
    <property type="entry name" value="DUF2232"/>
    <property type="match status" value="1"/>
</dbReference>
<keyword evidence="1" id="KW-0812">Transmembrane</keyword>
<evidence type="ECO:0000313" key="2">
    <source>
        <dbReference type="EMBL" id="MBA2872885.1"/>
    </source>
</evidence>
<gene>
    <name evidence="2" type="ORF">HNQ85_003198</name>
</gene>
<feature type="transmembrane region" description="Helical" evidence="1">
    <location>
        <begin position="238"/>
        <end position="263"/>
    </location>
</feature>
<proteinExistence type="predicted"/>
<keyword evidence="1" id="KW-1133">Transmembrane helix</keyword>
<keyword evidence="1" id="KW-0472">Membrane</keyword>
<dbReference type="EMBL" id="JACDUU010000009">
    <property type="protein sequence ID" value="MBA2872885.1"/>
    <property type="molecule type" value="Genomic_DNA"/>
</dbReference>
<feature type="transmembrane region" description="Helical" evidence="1">
    <location>
        <begin position="98"/>
        <end position="123"/>
    </location>
</feature>
<feature type="transmembrane region" description="Helical" evidence="1">
    <location>
        <begin position="55"/>
        <end position="78"/>
    </location>
</feature>
<feature type="transmembrane region" description="Helical" evidence="1">
    <location>
        <begin position="212"/>
        <end position="231"/>
    </location>
</feature>
<evidence type="ECO:0000256" key="1">
    <source>
        <dbReference type="SAM" id="Phobius"/>
    </source>
</evidence>
<dbReference type="RefSeq" id="WP_181538631.1">
    <property type="nucleotide sequence ID" value="NZ_JACDUU010000009.1"/>
</dbReference>
<name>A0A7V9Z2R2_9BACL</name>
<accession>A0A7V9Z2R2</accession>
<organism evidence="2 3">
    <name type="scientific">[Anoxybacillus] calidus</name>
    <dbReference type="NCBI Taxonomy" id="575178"/>
    <lineage>
        <taxon>Bacteria</taxon>
        <taxon>Bacillati</taxon>
        <taxon>Bacillota</taxon>
        <taxon>Bacilli</taxon>
        <taxon>Bacillales</taxon>
        <taxon>Anoxybacillaceae</taxon>
        <taxon>Paranoxybacillus</taxon>
    </lineage>
</organism>
<feature type="transmembrane region" description="Helical" evidence="1">
    <location>
        <begin position="167"/>
        <end position="192"/>
    </location>
</feature>
<sequence length="312" mass="35351">MKNTYVLTEGAIQLAIFVVLFLVSLNIPLLGAFAALFLSLPFIIFTIRHGIRNGLLLLFISLIVSLVVGSIFSVPIAFMFGMSGVVIGSLLSKMKNHYIILLAGTVAFLIGIIVDYVISVVFLQFDVIKESISLLSNAFDQAFKLMEATGKQPPKELMDRFNERLEFIGYMTPTFFVIFASVLSYLTILISIPILKRLRIEVSAWPPFRHIVFPKSLIWYYLIVVIIATFFPMEKGTFVYIAILNIYYLLQILMLIQGFSFIYYVSHQKGLARGIVGVFTIISFMVPFFLYLIAILGIIDLGFELRKYINNK</sequence>
<comment type="caution">
    <text evidence="2">The sequence shown here is derived from an EMBL/GenBank/DDBJ whole genome shotgun (WGS) entry which is preliminary data.</text>
</comment>
<keyword evidence="3" id="KW-1185">Reference proteome</keyword>
<reference evidence="2 3" key="1">
    <citation type="submission" date="2020-07" db="EMBL/GenBank/DDBJ databases">
        <title>Genomic Encyclopedia of Type Strains, Phase IV (KMG-IV): sequencing the most valuable type-strain genomes for metagenomic binning, comparative biology and taxonomic classification.</title>
        <authorList>
            <person name="Goeker M."/>
        </authorList>
    </citation>
    <scope>NUCLEOTIDE SEQUENCE [LARGE SCALE GENOMIC DNA]</scope>
    <source>
        <strain evidence="2 3">DSM 25220</strain>
    </source>
</reference>
<feature type="transmembrane region" description="Helical" evidence="1">
    <location>
        <begin position="275"/>
        <end position="303"/>
    </location>
</feature>
<dbReference type="PANTHER" id="PTHR41324:SF1">
    <property type="entry name" value="DUF2232 DOMAIN-CONTAINING PROTEIN"/>
    <property type="match status" value="1"/>
</dbReference>
<feature type="transmembrane region" description="Helical" evidence="1">
    <location>
        <begin position="12"/>
        <end position="43"/>
    </location>
</feature>
<protein>
    <submittedName>
        <fullName evidence="2">Uncharacterized protein YybS (DUF2232 family)</fullName>
    </submittedName>
</protein>
<dbReference type="InterPro" id="IPR018710">
    <property type="entry name" value="DUF2232"/>
</dbReference>
<dbReference type="PANTHER" id="PTHR41324">
    <property type="entry name" value="MEMBRANE PROTEIN-RELATED"/>
    <property type="match status" value="1"/>
</dbReference>
<dbReference type="Proteomes" id="UP000580891">
    <property type="component" value="Unassembled WGS sequence"/>
</dbReference>
<dbReference type="AlphaFoldDB" id="A0A7V9Z2R2"/>
<dbReference type="Gene3D" id="1.10.1760.20">
    <property type="match status" value="1"/>
</dbReference>
<evidence type="ECO:0000313" key="3">
    <source>
        <dbReference type="Proteomes" id="UP000580891"/>
    </source>
</evidence>